<organism evidence="1 2">
    <name type="scientific">Aquella oligotrophica</name>
    <dbReference type="NCBI Taxonomy" id="2067065"/>
    <lineage>
        <taxon>Bacteria</taxon>
        <taxon>Pseudomonadati</taxon>
        <taxon>Pseudomonadota</taxon>
        <taxon>Betaproteobacteria</taxon>
        <taxon>Neisseriales</taxon>
        <taxon>Neisseriaceae</taxon>
        <taxon>Aquella</taxon>
    </lineage>
</organism>
<dbReference type="InterPro" id="IPR029058">
    <property type="entry name" value="AB_hydrolase_fold"/>
</dbReference>
<dbReference type="SUPFAM" id="SSF53474">
    <property type="entry name" value="alpha/beta-Hydrolases"/>
    <property type="match status" value="1"/>
</dbReference>
<proteinExistence type="predicted"/>
<dbReference type="InterPro" id="IPR051321">
    <property type="entry name" value="PHA/PHB_synthase"/>
</dbReference>
<accession>A0A2I7N8H1</accession>
<evidence type="ECO:0000313" key="2">
    <source>
        <dbReference type="Proteomes" id="UP000236655"/>
    </source>
</evidence>
<dbReference type="Pfam" id="PF11339">
    <property type="entry name" value="DUF3141"/>
    <property type="match status" value="1"/>
</dbReference>
<dbReference type="RefSeq" id="WP_102952030.1">
    <property type="nucleotide sequence ID" value="NZ_CP024847.1"/>
</dbReference>
<reference evidence="2" key="1">
    <citation type="submission" date="2017-11" db="EMBL/GenBank/DDBJ databases">
        <authorList>
            <person name="Chan K.G."/>
            <person name="Lee L.S."/>
        </authorList>
    </citation>
    <scope>NUCLEOTIDE SEQUENCE [LARGE SCALE GENOMIC DNA]</scope>
    <source>
        <strain evidence="2">DSM 100970</strain>
    </source>
</reference>
<name>A0A2I7N8H1_9NEIS</name>
<dbReference type="OrthoDB" id="7231451at2"/>
<evidence type="ECO:0008006" key="3">
    <source>
        <dbReference type="Google" id="ProtNLM"/>
    </source>
</evidence>
<gene>
    <name evidence="1" type="ORF">CUN60_10685</name>
</gene>
<dbReference type="AlphaFoldDB" id="A0A2I7N8H1"/>
<evidence type="ECO:0000313" key="1">
    <source>
        <dbReference type="EMBL" id="AUR52742.1"/>
    </source>
</evidence>
<dbReference type="Gene3D" id="3.40.50.1820">
    <property type="entry name" value="alpha/beta hydrolase"/>
    <property type="match status" value="1"/>
</dbReference>
<keyword evidence="2" id="KW-1185">Reference proteome</keyword>
<dbReference type="InterPro" id="IPR024501">
    <property type="entry name" value="DUF3141"/>
</dbReference>
<dbReference type="KEGG" id="nba:CUN60_10685"/>
<dbReference type="PANTHER" id="PTHR36837">
    <property type="entry name" value="POLY(3-HYDROXYALKANOATE) POLYMERASE SUBUNIT PHAC"/>
    <property type="match status" value="1"/>
</dbReference>
<dbReference type="PANTHER" id="PTHR36837:SF2">
    <property type="entry name" value="POLY(3-HYDROXYALKANOATE) POLYMERASE SUBUNIT PHAC"/>
    <property type="match status" value="1"/>
</dbReference>
<dbReference type="EMBL" id="CP024847">
    <property type="protein sequence ID" value="AUR52742.1"/>
    <property type="molecule type" value="Genomic_DNA"/>
</dbReference>
<sequence length="717" mass="82218">MLDQLQQFNGGFPLTTTAKEFNDYLKDYLERSVLFMDVMRKRGNQMMDMTQNNSATVLNFEHKVIMDGSKFERPINYWLAEILPPKGVKTDHKLRPYVIQDPRAGQGPGIGGFKKDSEIGNALRHGHPVYFIGFNSEPIEGQTYEDIIHGQLAFYEHVAKLHPHSPKMCTVGNCAAGYLTMFSAMQHPEIFGPILIAGSPLSYWNGERGRYPMRYKGGLVGGSWINSLLGDLGGGKFDGTYLVLNFDLLNPANFLWTKQYELFANIDKESDRYLQFEKWWGDFIQFNTEEIKWLVDKLFVGNELTTGNLMTSDGIRLDPRMITSPIITFVSDGDNISPPAQSAGWIADLYHDEKEIEARGKTIVYCLNKKVGHLAIFTATKVGKREDEMFVENMDTIDMLPPGLYELVLETPEGAESNQPLQSRYEPRTIEDIKKLGYNSKEDDRAFATVAKASEANSFVYSTFIQPWFKMFANDSYANIVKNFKPLRQSYTAFSDIVNPWMKVFEPLAINIQNNRSEVSTDNKFIQLQGQVANMITDYLKSFQDIRDNFQEQMFFNYWSNPWVQKFWGTYDKEPRYIPSKTQFDRKRLDTKHIAEIKQHLPISNNVEALFRFVSLSLHGNNSLAENTARILLDEARAMEPRWDDHRLKNIIRMQSMVVDYDPDAALDELSKYSFATSDFDQVTLAVRRTADRIGVVSENVEKVVKNIASKLNIKSE</sequence>
<protein>
    <recommendedName>
        <fullName evidence="3">DUF3141 domain-containing protein</fullName>
    </recommendedName>
</protein>
<dbReference type="Proteomes" id="UP000236655">
    <property type="component" value="Chromosome"/>
</dbReference>